<keyword evidence="5 7" id="KW-1133">Transmembrane helix</keyword>
<feature type="domain" description="VTT" evidence="8">
    <location>
        <begin position="52"/>
        <end position="163"/>
    </location>
</feature>
<accession>V5SED8</accession>
<dbReference type="STRING" id="1029756.W911_07705"/>
<dbReference type="GO" id="GO:0005886">
    <property type="term" value="C:plasma membrane"/>
    <property type="evidence" value="ECO:0007669"/>
    <property type="project" value="UniProtKB-SubCell"/>
</dbReference>
<sequence>MTLESFVETIVTFVRDHEEWTPFVVFLVAFGESFAFLSLIVPGTAILAGVAALLAASGVEMHIVLPAILAAGFGGTLGYAISFWLGRYFKDSVPHIWPFKTRPHLIAQGEKFFETYGALGVFFGHFFGPVRAVIPVVAGMFRMREIPFQIANVASAFVWAAGVIAPAFFLVTFKDEVLGFLATHHYWVAGLLFLLALANSIPRPIMFWPTLILVIGLGSMMVLANGHFTSIWLAAAAGAFAGDLYAYYKGVTHKQDRLATWPFSASPEQHTEALALVERHGALSLIVSKFQGFNRGLVPLEIGILERPFAPFAIQSAASTVAWGLAILLPALILGLFLN</sequence>
<keyword evidence="6 7" id="KW-0472">Membrane</keyword>
<dbReference type="HOGENOM" id="CLU_818293_0_0_5"/>
<dbReference type="Pfam" id="PF09335">
    <property type="entry name" value="VTT_dom"/>
    <property type="match status" value="1"/>
</dbReference>
<dbReference type="PANTHER" id="PTHR30353">
    <property type="entry name" value="INNER MEMBRANE PROTEIN DEDA-RELATED"/>
    <property type="match status" value="1"/>
</dbReference>
<evidence type="ECO:0000256" key="4">
    <source>
        <dbReference type="ARBA" id="ARBA00022692"/>
    </source>
</evidence>
<comment type="similarity">
    <text evidence="2">Belongs to the DedA family.</text>
</comment>
<dbReference type="PANTHER" id="PTHR30353:SF15">
    <property type="entry name" value="INNER MEMBRANE PROTEIN YABI"/>
    <property type="match status" value="1"/>
</dbReference>
<evidence type="ECO:0000313" key="10">
    <source>
        <dbReference type="Proteomes" id="UP000018542"/>
    </source>
</evidence>
<evidence type="ECO:0000313" key="9">
    <source>
        <dbReference type="EMBL" id="AHB48304.1"/>
    </source>
</evidence>
<dbReference type="EMBL" id="CP006912">
    <property type="protein sequence ID" value="AHB48304.1"/>
    <property type="molecule type" value="Genomic_DNA"/>
</dbReference>
<dbReference type="RefSeq" id="WP_023786928.1">
    <property type="nucleotide sequence ID" value="NC_022997.1"/>
</dbReference>
<name>V5SED8_9HYPH</name>
<dbReference type="InterPro" id="IPR032818">
    <property type="entry name" value="DedA-like"/>
</dbReference>
<feature type="transmembrane region" description="Helical" evidence="7">
    <location>
        <begin position="63"/>
        <end position="85"/>
    </location>
</feature>
<keyword evidence="4 7" id="KW-0812">Transmembrane</keyword>
<evidence type="ECO:0000256" key="7">
    <source>
        <dbReference type="SAM" id="Phobius"/>
    </source>
</evidence>
<organism evidence="9 10">
    <name type="scientific">Hyphomicrobium nitrativorans NL23</name>
    <dbReference type="NCBI Taxonomy" id="1029756"/>
    <lineage>
        <taxon>Bacteria</taxon>
        <taxon>Pseudomonadati</taxon>
        <taxon>Pseudomonadota</taxon>
        <taxon>Alphaproteobacteria</taxon>
        <taxon>Hyphomicrobiales</taxon>
        <taxon>Hyphomicrobiaceae</taxon>
        <taxon>Hyphomicrobium</taxon>
    </lineage>
</organism>
<dbReference type="InterPro" id="IPR032816">
    <property type="entry name" value="VTT_dom"/>
</dbReference>
<feature type="transmembrane region" description="Helical" evidence="7">
    <location>
        <begin position="116"/>
        <end position="138"/>
    </location>
</feature>
<dbReference type="KEGG" id="hni:W911_07705"/>
<evidence type="ECO:0000259" key="8">
    <source>
        <dbReference type="Pfam" id="PF09335"/>
    </source>
</evidence>
<evidence type="ECO:0000256" key="6">
    <source>
        <dbReference type="ARBA" id="ARBA00023136"/>
    </source>
</evidence>
<dbReference type="OrthoDB" id="9801622at2"/>
<dbReference type="Proteomes" id="UP000018542">
    <property type="component" value="Chromosome"/>
</dbReference>
<dbReference type="PATRIC" id="fig|1029756.8.peg.1611"/>
<protein>
    <submittedName>
        <fullName evidence="9">Cytochrome O ubiquinol oxidase</fullName>
    </submittedName>
</protein>
<dbReference type="AlphaFoldDB" id="V5SED8"/>
<feature type="transmembrane region" description="Helical" evidence="7">
    <location>
        <begin position="150"/>
        <end position="171"/>
    </location>
</feature>
<evidence type="ECO:0000256" key="3">
    <source>
        <dbReference type="ARBA" id="ARBA00022475"/>
    </source>
</evidence>
<keyword evidence="3" id="KW-1003">Cell membrane</keyword>
<feature type="transmembrane region" description="Helical" evidence="7">
    <location>
        <begin position="230"/>
        <end position="248"/>
    </location>
</feature>
<feature type="transmembrane region" description="Helical" evidence="7">
    <location>
        <begin position="317"/>
        <end position="338"/>
    </location>
</feature>
<keyword evidence="10" id="KW-1185">Reference proteome</keyword>
<comment type="subcellular location">
    <subcellularLocation>
        <location evidence="1">Cell membrane</location>
        <topology evidence="1">Multi-pass membrane protein</topology>
    </subcellularLocation>
</comment>
<feature type="transmembrane region" description="Helical" evidence="7">
    <location>
        <begin position="205"/>
        <end position="224"/>
    </location>
</feature>
<proteinExistence type="inferred from homology"/>
<reference evidence="9 10" key="1">
    <citation type="journal article" date="2014" name="Genome Announc.">
        <title>Complete Genome Sequence of Hyphomicrobium nitrativorans Strain NL23, a Denitrifying Bacterium Isolated from Biofilm of a Methanol-Fed Denitrification System Treating Seawater at the Montreal Biodome.</title>
        <authorList>
            <person name="Martineau C."/>
            <person name="Villeneuve C."/>
            <person name="Mauffrey F."/>
            <person name="Villemur R."/>
        </authorList>
    </citation>
    <scope>NUCLEOTIDE SEQUENCE [LARGE SCALE GENOMIC DNA]</scope>
    <source>
        <strain evidence="9">NL23</strain>
    </source>
</reference>
<feature type="transmembrane region" description="Helical" evidence="7">
    <location>
        <begin position="177"/>
        <end position="198"/>
    </location>
</feature>
<evidence type="ECO:0000256" key="1">
    <source>
        <dbReference type="ARBA" id="ARBA00004651"/>
    </source>
</evidence>
<evidence type="ECO:0000256" key="5">
    <source>
        <dbReference type="ARBA" id="ARBA00022989"/>
    </source>
</evidence>
<feature type="transmembrane region" description="Helical" evidence="7">
    <location>
        <begin position="23"/>
        <end position="56"/>
    </location>
</feature>
<gene>
    <name evidence="9" type="ORF">W911_07705</name>
</gene>
<evidence type="ECO:0000256" key="2">
    <source>
        <dbReference type="ARBA" id="ARBA00010792"/>
    </source>
</evidence>